<dbReference type="Gene3D" id="3.40.1410.10">
    <property type="entry name" value="Chorismate lyase-like"/>
    <property type="match status" value="1"/>
</dbReference>
<dbReference type="PANTHER" id="PTHR44846:SF1">
    <property type="entry name" value="MANNOSYL-D-GLYCERATE TRANSPORT_METABOLISM SYSTEM REPRESSOR MNGR-RELATED"/>
    <property type="match status" value="1"/>
</dbReference>
<organism evidence="5 6">
    <name type="scientific">Candidatus Aphodoplasma excrementigallinarum</name>
    <dbReference type="NCBI Taxonomy" id="2840673"/>
    <lineage>
        <taxon>Bacteria</taxon>
        <taxon>Bacillati</taxon>
        <taxon>Bacillota</taxon>
        <taxon>Clostridia</taxon>
        <taxon>Eubacteriales</taxon>
        <taxon>Candidatus Aphodoplasma</taxon>
    </lineage>
</organism>
<dbReference type="PROSITE" id="PS50949">
    <property type="entry name" value="HTH_GNTR"/>
    <property type="match status" value="1"/>
</dbReference>
<dbReference type="PRINTS" id="PR00035">
    <property type="entry name" value="HTHGNTR"/>
</dbReference>
<dbReference type="GO" id="GO:0003700">
    <property type="term" value="F:DNA-binding transcription factor activity"/>
    <property type="evidence" value="ECO:0007669"/>
    <property type="project" value="InterPro"/>
</dbReference>
<comment type="caution">
    <text evidence="5">The sequence shown here is derived from an EMBL/GenBank/DDBJ whole genome shotgun (WGS) entry which is preliminary data.</text>
</comment>
<keyword evidence="2" id="KW-0238">DNA-binding</keyword>
<accession>A0A9D1T064</accession>
<dbReference type="InterPro" id="IPR050679">
    <property type="entry name" value="Bact_HTH_transcr_reg"/>
</dbReference>
<dbReference type="GO" id="GO:0003677">
    <property type="term" value="F:DNA binding"/>
    <property type="evidence" value="ECO:0007669"/>
    <property type="project" value="UniProtKB-KW"/>
</dbReference>
<gene>
    <name evidence="5" type="ORF">IAC74_07850</name>
</gene>
<dbReference type="GO" id="GO:0045892">
    <property type="term" value="P:negative regulation of DNA-templated transcription"/>
    <property type="evidence" value="ECO:0007669"/>
    <property type="project" value="TreeGrafter"/>
</dbReference>
<evidence type="ECO:0000313" key="5">
    <source>
        <dbReference type="EMBL" id="HIV03473.1"/>
    </source>
</evidence>
<keyword evidence="3" id="KW-0804">Transcription</keyword>
<sequence length="256" mass="28322">MPPDKIVRQPVYQQLNTILKAIIAEEGLVSGDRFLSEREICSRYDVSRATANKAICSLVTEGVLVYKKGVGTFIADKPLQYDLSQLISFSAKAEEAGKAPSTKVLVFDAVAADSLPPAIRASLKPEEGEPIYYFERLRYADSVPVIYEKRYLRSNLIPSLEAAQLRQSLYTLIERKTHLKIKSADQTISAVTPGAKEAGLLGIPSSTACFCIKSTGFLENKQPLWYETTLYRGDIYVFSGKISNDTAFLKGVIHDT</sequence>
<dbReference type="SUPFAM" id="SSF64288">
    <property type="entry name" value="Chorismate lyase-like"/>
    <property type="match status" value="1"/>
</dbReference>
<name>A0A9D1T064_9FIRM</name>
<dbReference type="SMART" id="SM00866">
    <property type="entry name" value="UTRA"/>
    <property type="match status" value="1"/>
</dbReference>
<keyword evidence="1" id="KW-0805">Transcription regulation</keyword>
<dbReference type="AlphaFoldDB" id="A0A9D1T064"/>
<dbReference type="PANTHER" id="PTHR44846">
    <property type="entry name" value="MANNOSYL-D-GLYCERATE TRANSPORT/METABOLISM SYSTEM REPRESSOR MNGR-RELATED"/>
    <property type="match status" value="1"/>
</dbReference>
<evidence type="ECO:0000256" key="1">
    <source>
        <dbReference type="ARBA" id="ARBA00023015"/>
    </source>
</evidence>
<dbReference type="Pfam" id="PF07702">
    <property type="entry name" value="UTRA"/>
    <property type="match status" value="1"/>
</dbReference>
<evidence type="ECO:0000259" key="4">
    <source>
        <dbReference type="PROSITE" id="PS50949"/>
    </source>
</evidence>
<reference evidence="5" key="1">
    <citation type="submission" date="2020-10" db="EMBL/GenBank/DDBJ databases">
        <authorList>
            <person name="Gilroy R."/>
        </authorList>
    </citation>
    <scope>NUCLEOTIDE SEQUENCE</scope>
    <source>
        <strain evidence="5">4920</strain>
    </source>
</reference>
<dbReference type="Pfam" id="PF00392">
    <property type="entry name" value="GntR"/>
    <property type="match status" value="1"/>
</dbReference>
<dbReference type="InterPro" id="IPR036388">
    <property type="entry name" value="WH-like_DNA-bd_sf"/>
</dbReference>
<dbReference type="InterPro" id="IPR028978">
    <property type="entry name" value="Chorismate_lyase_/UTRA_dom_sf"/>
</dbReference>
<evidence type="ECO:0000256" key="3">
    <source>
        <dbReference type="ARBA" id="ARBA00023163"/>
    </source>
</evidence>
<protein>
    <submittedName>
        <fullName evidence="5">GntR family transcriptional regulator</fullName>
    </submittedName>
</protein>
<dbReference type="InterPro" id="IPR036390">
    <property type="entry name" value="WH_DNA-bd_sf"/>
</dbReference>
<evidence type="ECO:0000313" key="6">
    <source>
        <dbReference type="Proteomes" id="UP000886743"/>
    </source>
</evidence>
<dbReference type="Proteomes" id="UP000886743">
    <property type="component" value="Unassembled WGS sequence"/>
</dbReference>
<dbReference type="Gene3D" id="1.10.10.10">
    <property type="entry name" value="Winged helix-like DNA-binding domain superfamily/Winged helix DNA-binding domain"/>
    <property type="match status" value="1"/>
</dbReference>
<evidence type="ECO:0000256" key="2">
    <source>
        <dbReference type="ARBA" id="ARBA00023125"/>
    </source>
</evidence>
<dbReference type="EMBL" id="DVOF01000238">
    <property type="protein sequence ID" value="HIV03473.1"/>
    <property type="molecule type" value="Genomic_DNA"/>
</dbReference>
<dbReference type="SUPFAM" id="SSF46785">
    <property type="entry name" value="Winged helix' DNA-binding domain"/>
    <property type="match status" value="1"/>
</dbReference>
<dbReference type="InterPro" id="IPR011663">
    <property type="entry name" value="UTRA"/>
</dbReference>
<dbReference type="CDD" id="cd07377">
    <property type="entry name" value="WHTH_GntR"/>
    <property type="match status" value="1"/>
</dbReference>
<proteinExistence type="predicted"/>
<feature type="domain" description="HTH gntR-type" evidence="4">
    <location>
        <begin position="9"/>
        <end position="77"/>
    </location>
</feature>
<dbReference type="SMART" id="SM00345">
    <property type="entry name" value="HTH_GNTR"/>
    <property type="match status" value="1"/>
</dbReference>
<dbReference type="InterPro" id="IPR000524">
    <property type="entry name" value="Tscrpt_reg_HTH_GntR"/>
</dbReference>
<reference evidence="5" key="2">
    <citation type="journal article" date="2021" name="PeerJ">
        <title>Extensive microbial diversity within the chicken gut microbiome revealed by metagenomics and culture.</title>
        <authorList>
            <person name="Gilroy R."/>
            <person name="Ravi A."/>
            <person name="Getino M."/>
            <person name="Pursley I."/>
            <person name="Horton D.L."/>
            <person name="Alikhan N.F."/>
            <person name="Baker D."/>
            <person name="Gharbi K."/>
            <person name="Hall N."/>
            <person name="Watson M."/>
            <person name="Adriaenssens E.M."/>
            <person name="Foster-Nyarko E."/>
            <person name="Jarju S."/>
            <person name="Secka A."/>
            <person name="Antonio M."/>
            <person name="Oren A."/>
            <person name="Chaudhuri R.R."/>
            <person name="La Ragione R."/>
            <person name="Hildebrand F."/>
            <person name="Pallen M.J."/>
        </authorList>
    </citation>
    <scope>NUCLEOTIDE SEQUENCE</scope>
    <source>
        <strain evidence="5">4920</strain>
    </source>
</reference>